<dbReference type="STRING" id="1280514.AXFE_08190"/>
<feature type="region of interest" description="Disordered" evidence="1">
    <location>
        <begin position="103"/>
        <end position="201"/>
    </location>
</feature>
<dbReference type="SUPFAM" id="SSF53098">
    <property type="entry name" value="Ribonuclease H-like"/>
    <property type="match status" value="1"/>
</dbReference>
<dbReference type="Proteomes" id="UP000032360">
    <property type="component" value="Unassembled WGS sequence"/>
</dbReference>
<sequence length="448" mass="49600">MESLSDGSLFGDVVPTIVMDRGIATKANLELLIKRNLNYVVIERANKKSLYRSHFMEMEGFTEIYDAQGSPVLVKKLQVEPQKPQGRVRTQVQGLVQTQVQGQVQTLEEDTDTDDNNSYTTSGNTSNSISNSDSSNGDSSNGDSSKNTGKNISDGDSSNDTKIIKSDSNDTEDNIIKNCSTDTDTNATSTSSSSSSTNNNTTTVVLCRSLGRSKKESAISSQANERFLVDITSLSTSITKGSISKTTVVSERIGRIKAKYPSIASKYEISLEYHQDHGKIIKKRRFDKVINLTITEKPTKAKDDNLQGAYVIDTSHSELDAGEIWNIYTTLTKVEDAFRSLKSDLGLRPVYHQLASRTAAHLFISVLAYHLLSAIELTLRQNNDKRRWSTIKEQLNSHRRATIVLTSDKGVVYHIRTSGVSEPVHKEIYRLLGVSDPLKRIKTIATHL</sequence>
<accession>A0A0D8HJZ8</accession>
<dbReference type="PANTHER" id="PTHR34614">
    <property type="match status" value="1"/>
</dbReference>
<reference evidence="2 3" key="1">
    <citation type="submission" date="2015-01" db="EMBL/GenBank/DDBJ databases">
        <title>Draft genome of the acidophilic iron oxidizer Acidithrix ferrooxidans strain Py-F3.</title>
        <authorList>
            <person name="Poehlein A."/>
            <person name="Eisen S."/>
            <person name="Schloemann M."/>
            <person name="Johnson B.D."/>
            <person name="Daniel R."/>
            <person name="Muehling M."/>
        </authorList>
    </citation>
    <scope>NUCLEOTIDE SEQUENCE [LARGE SCALE GENOMIC DNA]</scope>
    <source>
        <strain evidence="2 3">Py-F3</strain>
    </source>
</reference>
<evidence type="ECO:0000256" key="1">
    <source>
        <dbReference type="SAM" id="MobiDB-lite"/>
    </source>
</evidence>
<comment type="caution">
    <text evidence="2">The sequence shown here is derived from an EMBL/GenBank/DDBJ whole genome shotgun (WGS) entry which is preliminary data.</text>
</comment>
<protein>
    <submittedName>
        <fullName evidence="2">Transposase DDE domain protein</fullName>
    </submittedName>
</protein>
<dbReference type="PANTHER" id="PTHR34614:SF2">
    <property type="entry name" value="TRANSPOSASE IS4-LIKE DOMAIN-CONTAINING PROTEIN"/>
    <property type="match status" value="1"/>
</dbReference>
<keyword evidence="3" id="KW-1185">Reference proteome</keyword>
<evidence type="ECO:0000313" key="2">
    <source>
        <dbReference type="EMBL" id="KJF18285.1"/>
    </source>
</evidence>
<feature type="compositionally biased region" description="Low complexity" evidence="1">
    <location>
        <begin position="180"/>
        <end position="201"/>
    </location>
</feature>
<dbReference type="AlphaFoldDB" id="A0A0D8HJZ8"/>
<feature type="compositionally biased region" description="Low complexity" evidence="1">
    <location>
        <begin position="116"/>
        <end position="151"/>
    </location>
</feature>
<evidence type="ECO:0000313" key="3">
    <source>
        <dbReference type="Proteomes" id="UP000032360"/>
    </source>
</evidence>
<gene>
    <name evidence="2" type="ORF">AXFE_08190</name>
</gene>
<dbReference type="EMBL" id="JXYS01000019">
    <property type="protein sequence ID" value="KJF18285.1"/>
    <property type="molecule type" value="Genomic_DNA"/>
</dbReference>
<dbReference type="PATRIC" id="fig|1280514.3.peg.1080"/>
<name>A0A0D8HJZ8_9ACTN</name>
<organism evidence="2 3">
    <name type="scientific">Acidithrix ferrooxidans</name>
    <dbReference type="NCBI Taxonomy" id="1280514"/>
    <lineage>
        <taxon>Bacteria</taxon>
        <taxon>Bacillati</taxon>
        <taxon>Actinomycetota</taxon>
        <taxon>Acidimicrobiia</taxon>
        <taxon>Acidimicrobiales</taxon>
        <taxon>Acidimicrobiaceae</taxon>
        <taxon>Acidithrix</taxon>
    </lineage>
</organism>
<dbReference type="InterPro" id="IPR012337">
    <property type="entry name" value="RNaseH-like_sf"/>
</dbReference>
<proteinExistence type="predicted"/>